<comment type="subcellular location">
    <subcellularLocation>
        <location evidence="7">Cell outer membrane</location>
        <topology evidence="7">Lipid-anchor</topology>
    </subcellularLocation>
    <subcellularLocation>
        <location evidence="7">Bacterial flagellum basal body</location>
    </subcellularLocation>
</comment>
<evidence type="ECO:0000256" key="1">
    <source>
        <dbReference type="ARBA" id="ARBA00002591"/>
    </source>
</evidence>
<keyword evidence="5 7" id="KW-0975">Bacterial flagellum</keyword>
<dbReference type="GO" id="GO:0071973">
    <property type="term" value="P:bacterial-type flagellum-dependent cell motility"/>
    <property type="evidence" value="ECO:0007669"/>
    <property type="project" value="InterPro"/>
</dbReference>
<organism evidence="8 9">
    <name type="scientific">Paracoccus thiocyanatus</name>
    <dbReference type="NCBI Taxonomy" id="34006"/>
    <lineage>
        <taxon>Bacteria</taxon>
        <taxon>Pseudomonadati</taxon>
        <taxon>Pseudomonadota</taxon>
        <taxon>Alphaproteobacteria</taxon>
        <taxon>Rhodobacterales</taxon>
        <taxon>Paracoccaceae</taxon>
        <taxon>Paracoccus</taxon>
    </lineage>
</organism>
<reference evidence="8 9" key="1">
    <citation type="submission" date="2017-01" db="EMBL/GenBank/DDBJ databases">
        <authorList>
            <person name="Varghese N."/>
            <person name="Submissions S."/>
        </authorList>
    </citation>
    <scope>NUCLEOTIDE SEQUENCE [LARGE SCALE GENOMIC DNA]</scope>
    <source>
        <strain evidence="8 9">ATCC 700171</strain>
    </source>
</reference>
<evidence type="ECO:0000256" key="4">
    <source>
        <dbReference type="ARBA" id="ARBA00023136"/>
    </source>
</evidence>
<evidence type="ECO:0000256" key="7">
    <source>
        <dbReference type="HAMAP-Rule" id="MF_00415"/>
    </source>
</evidence>
<evidence type="ECO:0000256" key="5">
    <source>
        <dbReference type="ARBA" id="ARBA00023143"/>
    </source>
</evidence>
<dbReference type="EMBL" id="FTMK01000012">
    <property type="protein sequence ID" value="SIQ70756.1"/>
    <property type="molecule type" value="Genomic_DNA"/>
</dbReference>
<dbReference type="AlphaFoldDB" id="A0A1N6UZP2"/>
<comment type="similarity">
    <text evidence="2 7">Belongs to the FlgH family.</text>
</comment>
<dbReference type="GO" id="GO:0009427">
    <property type="term" value="C:bacterial-type flagellum basal body, distal rod, L ring"/>
    <property type="evidence" value="ECO:0007669"/>
    <property type="project" value="InterPro"/>
</dbReference>
<dbReference type="Proteomes" id="UP000323956">
    <property type="component" value="Unassembled WGS sequence"/>
</dbReference>
<dbReference type="PANTHER" id="PTHR34933">
    <property type="entry name" value="FLAGELLAR L-RING PROTEIN"/>
    <property type="match status" value="1"/>
</dbReference>
<evidence type="ECO:0000256" key="6">
    <source>
        <dbReference type="ARBA" id="ARBA00023237"/>
    </source>
</evidence>
<keyword evidence="3 7" id="KW-0732">Signal</keyword>
<keyword evidence="8" id="KW-0966">Cell projection</keyword>
<dbReference type="PRINTS" id="PR01008">
    <property type="entry name" value="FLGLRINGFLGH"/>
</dbReference>
<evidence type="ECO:0000313" key="8">
    <source>
        <dbReference type="EMBL" id="SIQ70756.1"/>
    </source>
</evidence>
<accession>A0A1N6UZP2</accession>
<comment type="subunit">
    <text evidence="7">The basal body constitutes a major portion of the flagellar organelle and consists of four rings (L,P,S, and M) mounted on a central rod.</text>
</comment>
<keyword evidence="7" id="KW-0449">Lipoprotein</keyword>
<dbReference type="HAMAP" id="MF_00415">
    <property type="entry name" value="FlgH"/>
    <property type="match status" value="1"/>
</dbReference>
<evidence type="ECO:0000256" key="2">
    <source>
        <dbReference type="ARBA" id="ARBA00006929"/>
    </source>
</evidence>
<dbReference type="GO" id="GO:0003774">
    <property type="term" value="F:cytoskeletal motor activity"/>
    <property type="evidence" value="ECO:0007669"/>
    <property type="project" value="InterPro"/>
</dbReference>
<keyword evidence="6 7" id="KW-0998">Cell outer membrane</keyword>
<keyword evidence="8" id="KW-0969">Cilium</keyword>
<dbReference type="PANTHER" id="PTHR34933:SF1">
    <property type="entry name" value="FLAGELLAR L-RING PROTEIN"/>
    <property type="match status" value="1"/>
</dbReference>
<dbReference type="GO" id="GO:0009279">
    <property type="term" value="C:cell outer membrane"/>
    <property type="evidence" value="ECO:0007669"/>
    <property type="project" value="UniProtKB-SubCell"/>
</dbReference>
<dbReference type="NCBIfam" id="NF001305">
    <property type="entry name" value="PRK00249.1-5"/>
    <property type="match status" value="1"/>
</dbReference>
<proteinExistence type="inferred from homology"/>
<evidence type="ECO:0000313" key="9">
    <source>
        <dbReference type="Proteomes" id="UP000323956"/>
    </source>
</evidence>
<comment type="function">
    <text evidence="1 7">Assembles around the rod to form the L-ring and probably protects the motor/basal body from shearing forces during rotation.</text>
</comment>
<protein>
    <recommendedName>
        <fullName evidence="7">Flagellar L-ring protein</fullName>
    </recommendedName>
    <alternativeName>
        <fullName evidence="7">Basal body L-ring protein</fullName>
    </alternativeName>
</protein>
<gene>
    <name evidence="7" type="primary">flgH</name>
    <name evidence="8" type="ORF">SAMN05421641_11283</name>
</gene>
<sequence>MQQPILRRPSLVLAALVLAVLALSLAGCGRVAQLGQVPDLTQPESSIEFQAMTSLGHGVQELPDRPDSTASLWSTAQNSLVADRRASARGDILTVVIEIDDSAEIQNSSARSRSSADKVGIPAMMGLPQRIDKALPEGASMEELAEAKASSSYKGTGNISRSDRLTLRVAATVVDRLPNGVLRIQGTQEVRVNHELRELTVSGFVRPSDIGRRNEIAYDRIAGARISYGGRGQISDVQQPRYGQQIADILLPY</sequence>
<name>A0A1N6UZP2_9RHOB</name>
<keyword evidence="8" id="KW-0282">Flagellum</keyword>
<keyword evidence="4 7" id="KW-0472">Membrane</keyword>
<evidence type="ECO:0000256" key="3">
    <source>
        <dbReference type="ARBA" id="ARBA00022729"/>
    </source>
</evidence>
<dbReference type="Pfam" id="PF02107">
    <property type="entry name" value="FlgH"/>
    <property type="match status" value="1"/>
</dbReference>
<dbReference type="OrthoDB" id="9789227at2"/>
<dbReference type="RefSeq" id="WP_149765820.1">
    <property type="nucleotide sequence ID" value="NZ_FTMK01000012.1"/>
</dbReference>
<dbReference type="PROSITE" id="PS51257">
    <property type="entry name" value="PROKAR_LIPOPROTEIN"/>
    <property type="match status" value="1"/>
</dbReference>
<dbReference type="InterPro" id="IPR000527">
    <property type="entry name" value="Flag_Lring"/>
</dbReference>